<dbReference type="PANTHER" id="PTHR43845:SF1">
    <property type="entry name" value="BLR5969 PROTEIN"/>
    <property type="match status" value="1"/>
</dbReference>
<dbReference type="SUPFAM" id="SSF56801">
    <property type="entry name" value="Acetyl-CoA synthetase-like"/>
    <property type="match status" value="1"/>
</dbReference>
<evidence type="ECO:0000313" key="2">
    <source>
        <dbReference type="EMBL" id="MCT2581797.1"/>
    </source>
</evidence>
<evidence type="ECO:0000259" key="1">
    <source>
        <dbReference type="Pfam" id="PF00501"/>
    </source>
</evidence>
<protein>
    <submittedName>
        <fullName evidence="2">Phenylacetate--CoA ligase family protein</fullName>
    </submittedName>
</protein>
<keyword evidence="2" id="KW-0436">Ligase</keyword>
<proteinExistence type="predicted"/>
<dbReference type="PANTHER" id="PTHR43845">
    <property type="entry name" value="BLR5969 PROTEIN"/>
    <property type="match status" value="1"/>
</dbReference>
<dbReference type="InterPro" id="IPR042099">
    <property type="entry name" value="ANL_N_sf"/>
</dbReference>
<comment type="caution">
    <text evidence="2">The sequence shown here is derived from an EMBL/GenBank/DDBJ whole genome shotgun (WGS) entry which is preliminary data.</text>
</comment>
<dbReference type="EMBL" id="JAFFZE010000004">
    <property type="protein sequence ID" value="MCT2581797.1"/>
    <property type="molecule type" value="Genomic_DNA"/>
</dbReference>
<keyword evidence="3" id="KW-1185">Reference proteome</keyword>
<gene>
    <name evidence="2" type="ORF">JT362_01525</name>
</gene>
<organism evidence="2 3">
    <name type="scientific">Actinophytocola gossypii</name>
    <dbReference type="NCBI Taxonomy" id="2812003"/>
    <lineage>
        <taxon>Bacteria</taxon>
        <taxon>Bacillati</taxon>
        <taxon>Actinomycetota</taxon>
        <taxon>Actinomycetes</taxon>
        <taxon>Pseudonocardiales</taxon>
        <taxon>Pseudonocardiaceae</taxon>
    </lineage>
</organism>
<dbReference type="InterPro" id="IPR000873">
    <property type="entry name" value="AMP-dep_synth/lig_dom"/>
</dbReference>
<accession>A0ABT2J1Q5</accession>
<dbReference type="GO" id="GO:0016874">
    <property type="term" value="F:ligase activity"/>
    <property type="evidence" value="ECO:0007669"/>
    <property type="project" value="UniProtKB-KW"/>
</dbReference>
<feature type="domain" description="AMP-dependent synthetase/ligase" evidence="1">
    <location>
        <begin position="78"/>
        <end position="244"/>
    </location>
</feature>
<dbReference type="Gene3D" id="3.40.50.12780">
    <property type="entry name" value="N-terminal domain of ligase-like"/>
    <property type="match status" value="1"/>
</dbReference>
<evidence type="ECO:0000313" key="3">
    <source>
        <dbReference type="Proteomes" id="UP001156441"/>
    </source>
</evidence>
<reference evidence="2 3" key="1">
    <citation type="submission" date="2021-02" db="EMBL/GenBank/DDBJ databases">
        <title>Actinophytocola xerophila sp. nov., isolated from soil of cotton cropping field.</title>
        <authorList>
            <person name="Huang R."/>
            <person name="Chen X."/>
            <person name="Ge X."/>
            <person name="Liu W."/>
        </authorList>
    </citation>
    <scope>NUCLEOTIDE SEQUENCE [LARGE SCALE GENOMIC DNA]</scope>
    <source>
        <strain evidence="2 3">S1-96</strain>
    </source>
</reference>
<dbReference type="Pfam" id="PF00501">
    <property type="entry name" value="AMP-binding"/>
    <property type="match status" value="1"/>
</dbReference>
<name>A0ABT2J1Q5_9PSEU</name>
<sequence length="430" mass="47383">MPPGLGGWDSAEALVAQQDEQLAVALEWAARSPFYQARFDAGVTPRNRVDLAALPLTTKQDLRDNYPFGMLAVPMRRLATYHESSGSAGTPTASYYTAEDWVDVGDRYARKWVGITAADMLLVRTPYALMITGHMAQEGARGRGATVVPADNRSLLMPTSRVLRLLHDLPVTLTWSLPTATLMWARAAGLAGLRPDTDFPELRALFVGGEPLSSARQARISQLWGVPVVNDYGSTETGPLAGQCRHGTLHLWADRAIFEVYDPVSGRITAQGRGQLVVTPLYRQAMPLLRYNVADQVEISYEDCPCGWRLPSVRVLGRAGFGYRVGGRLVQQVDIEQAVFTLPARHEVMFWRARVVPTGLEVQIEVPDREREAARAALRTVLERDLGVPAQVDGCPPGTLVSDRVLTEIERTAKPRALFDNGEDWDEALQ</sequence>
<dbReference type="Proteomes" id="UP001156441">
    <property type="component" value="Unassembled WGS sequence"/>
</dbReference>